<dbReference type="Gene3D" id="3.60.15.10">
    <property type="entry name" value="Ribonuclease Z/Hydroxyacylglutathione hydrolase-like"/>
    <property type="match status" value="2"/>
</dbReference>
<dbReference type="Proteomes" id="UP001500622">
    <property type="component" value="Unassembled WGS sequence"/>
</dbReference>
<dbReference type="RefSeq" id="WP_345218460.1">
    <property type="nucleotide sequence ID" value="NZ_BAABGN010000013.1"/>
</dbReference>
<dbReference type="SMART" id="SM00849">
    <property type="entry name" value="Lactamase_B"/>
    <property type="match status" value="1"/>
</dbReference>
<proteinExistence type="predicted"/>
<evidence type="ECO:0000313" key="3">
    <source>
        <dbReference type="Proteomes" id="UP001500622"/>
    </source>
</evidence>
<dbReference type="Pfam" id="PF00753">
    <property type="entry name" value="Lactamase_B"/>
    <property type="match status" value="2"/>
</dbReference>
<evidence type="ECO:0000313" key="2">
    <source>
        <dbReference type="EMBL" id="GAA4432303.1"/>
    </source>
</evidence>
<name>A0ABP8LQ42_9MICO</name>
<keyword evidence="3" id="KW-1185">Reference proteome</keyword>
<dbReference type="PANTHER" id="PTHR23131:SF0">
    <property type="entry name" value="ENDORIBONUCLEASE LACTB2"/>
    <property type="match status" value="1"/>
</dbReference>
<sequence length="260" mass="26792">MTTDPWTSGPLTERATCLLAPNPGVMTLEGTNTWVLREPGSTDVAVVDPGPDDDGHLAAVLEAATAEGGRVTQVLLTHHHRDHTAGVARLVEASGAPVRGGGHGDAFRDGERIAVGGLAVEVVATPGHTSDSVSFLVAADRLLLTGDTVLGRGTTVIAGDGDLGDYLRSLSALRALVGDGAVERLAPGHGPAVDDPDEFLTGLQEHRTSRLEEIRAAVQAGAVGIEGLVDAVYGPIAADRRWAAAHSVRAQLDYLGIHPG</sequence>
<dbReference type="InterPro" id="IPR001279">
    <property type="entry name" value="Metallo-B-lactamas"/>
</dbReference>
<feature type="domain" description="Metallo-beta-lactamase" evidence="1">
    <location>
        <begin position="30"/>
        <end position="189"/>
    </location>
</feature>
<protein>
    <submittedName>
        <fullName evidence="2">MBL fold metallo-hydrolase</fullName>
    </submittedName>
</protein>
<evidence type="ECO:0000259" key="1">
    <source>
        <dbReference type="SMART" id="SM00849"/>
    </source>
</evidence>
<accession>A0ABP8LQ42</accession>
<gene>
    <name evidence="2" type="ORF">GCM10023169_37930</name>
</gene>
<dbReference type="InterPro" id="IPR036866">
    <property type="entry name" value="RibonucZ/Hydroxyglut_hydro"/>
</dbReference>
<dbReference type="InterPro" id="IPR050662">
    <property type="entry name" value="Sec-metab_biosynth-thioest"/>
</dbReference>
<organism evidence="2 3">
    <name type="scientific">Georgenia halophila</name>
    <dbReference type="NCBI Taxonomy" id="620889"/>
    <lineage>
        <taxon>Bacteria</taxon>
        <taxon>Bacillati</taxon>
        <taxon>Actinomycetota</taxon>
        <taxon>Actinomycetes</taxon>
        <taxon>Micrococcales</taxon>
        <taxon>Bogoriellaceae</taxon>
        <taxon>Georgenia</taxon>
    </lineage>
</organism>
<dbReference type="PANTHER" id="PTHR23131">
    <property type="entry name" value="ENDORIBONUCLEASE LACTB2"/>
    <property type="match status" value="1"/>
</dbReference>
<comment type="caution">
    <text evidence="2">The sequence shown here is derived from an EMBL/GenBank/DDBJ whole genome shotgun (WGS) entry which is preliminary data.</text>
</comment>
<dbReference type="SUPFAM" id="SSF56281">
    <property type="entry name" value="Metallo-hydrolase/oxidoreductase"/>
    <property type="match status" value="1"/>
</dbReference>
<dbReference type="CDD" id="cd16278">
    <property type="entry name" value="metallo-hydrolase-like_MBL-fold"/>
    <property type="match status" value="1"/>
</dbReference>
<dbReference type="EMBL" id="BAABGN010000013">
    <property type="protein sequence ID" value="GAA4432303.1"/>
    <property type="molecule type" value="Genomic_DNA"/>
</dbReference>
<reference evidence="3" key="1">
    <citation type="journal article" date="2019" name="Int. J. Syst. Evol. Microbiol.">
        <title>The Global Catalogue of Microorganisms (GCM) 10K type strain sequencing project: providing services to taxonomists for standard genome sequencing and annotation.</title>
        <authorList>
            <consortium name="The Broad Institute Genomics Platform"/>
            <consortium name="The Broad Institute Genome Sequencing Center for Infectious Disease"/>
            <person name="Wu L."/>
            <person name="Ma J."/>
        </authorList>
    </citation>
    <scope>NUCLEOTIDE SEQUENCE [LARGE SCALE GENOMIC DNA]</scope>
    <source>
        <strain evidence="3">JCM 17810</strain>
    </source>
</reference>